<evidence type="ECO:0000313" key="1">
    <source>
        <dbReference type="EMBL" id="EKC27733.1"/>
    </source>
</evidence>
<dbReference type="AlphaFoldDB" id="K1Q1D0"/>
<accession>K1Q1D0</accession>
<protein>
    <submittedName>
        <fullName evidence="1">Uncharacterized protein</fullName>
    </submittedName>
</protein>
<dbReference type="HOGENOM" id="CLU_2429195_0_0_1"/>
<organism evidence="1">
    <name type="scientific">Magallana gigas</name>
    <name type="common">Pacific oyster</name>
    <name type="synonym">Crassostrea gigas</name>
    <dbReference type="NCBI Taxonomy" id="29159"/>
    <lineage>
        <taxon>Eukaryota</taxon>
        <taxon>Metazoa</taxon>
        <taxon>Spiralia</taxon>
        <taxon>Lophotrochozoa</taxon>
        <taxon>Mollusca</taxon>
        <taxon>Bivalvia</taxon>
        <taxon>Autobranchia</taxon>
        <taxon>Pteriomorphia</taxon>
        <taxon>Ostreida</taxon>
        <taxon>Ostreoidea</taxon>
        <taxon>Ostreidae</taxon>
        <taxon>Magallana</taxon>
    </lineage>
</organism>
<dbReference type="EMBL" id="JH816958">
    <property type="protein sequence ID" value="EKC27733.1"/>
    <property type="molecule type" value="Genomic_DNA"/>
</dbReference>
<gene>
    <name evidence="1" type="ORF">CGI_10007904</name>
</gene>
<dbReference type="InParanoid" id="K1Q1D0"/>
<proteinExistence type="predicted"/>
<name>K1Q1D0_MAGGI</name>
<sequence>MAWGLEEEDGEIFIIINGKKAISTESLEEFGPVEYVDPGRSADELWVKDPAEFHQEQIEDLNIPMIILGGNHLLTACRELLQEEPENEIFSCYQILSRALQRALKKE</sequence>
<reference evidence="1" key="1">
    <citation type="journal article" date="2012" name="Nature">
        <title>The oyster genome reveals stress adaptation and complexity of shell formation.</title>
        <authorList>
            <person name="Zhang G."/>
            <person name="Fang X."/>
            <person name="Guo X."/>
            <person name="Li L."/>
            <person name="Luo R."/>
            <person name="Xu F."/>
            <person name="Yang P."/>
            <person name="Zhang L."/>
            <person name="Wang X."/>
            <person name="Qi H."/>
            <person name="Xiong Z."/>
            <person name="Que H."/>
            <person name="Xie Y."/>
            <person name="Holland P.W."/>
            <person name="Paps J."/>
            <person name="Zhu Y."/>
            <person name="Wu F."/>
            <person name="Chen Y."/>
            <person name="Wang J."/>
            <person name="Peng C."/>
            <person name="Meng J."/>
            <person name="Yang L."/>
            <person name="Liu J."/>
            <person name="Wen B."/>
            <person name="Zhang N."/>
            <person name="Huang Z."/>
            <person name="Zhu Q."/>
            <person name="Feng Y."/>
            <person name="Mount A."/>
            <person name="Hedgecock D."/>
            <person name="Xu Z."/>
            <person name="Liu Y."/>
            <person name="Domazet-Loso T."/>
            <person name="Du Y."/>
            <person name="Sun X."/>
            <person name="Zhang S."/>
            <person name="Liu B."/>
            <person name="Cheng P."/>
            <person name="Jiang X."/>
            <person name="Li J."/>
            <person name="Fan D."/>
            <person name="Wang W."/>
            <person name="Fu W."/>
            <person name="Wang T."/>
            <person name="Wang B."/>
            <person name="Zhang J."/>
            <person name="Peng Z."/>
            <person name="Li Y."/>
            <person name="Li N."/>
            <person name="Wang J."/>
            <person name="Chen M."/>
            <person name="He Y."/>
            <person name="Tan F."/>
            <person name="Song X."/>
            <person name="Zheng Q."/>
            <person name="Huang R."/>
            <person name="Yang H."/>
            <person name="Du X."/>
            <person name="Chen L."/>
            <person name="Yang M."/>
            <person name="Gaffney P.M."/>
            <person name="Wang S."/>
            <person name="Luo L."/>
            <person name="She Z."/>
            <person name="Ming Y."/>
            <person name="Huang W."/>
            <person name="Zhang S."/>
            <person name="Huang B."/>
            <person name="Zhang Y."/>
            <person name="Qu T."/>
            <person name="Ni P."/>
            <person name="Miao G."/>
            <person name="Wang J."/>
            <person name="Wang Q."/>
            <person name="Steinberg C.E."/>
            <person name="Wang H."/>
            <person name="Li N."/>
            <person name="Qian L."/>
            <person name="Zhang G."/>
            <person name="Li Y."/>
            <person name="Yang H."/>
            <person name="Liu X."/>
            <person name="Wang J."/>
            <person name="Yin Y."/>
            <person name="Wang J."/>
        </authorList>
    </citation>
    <scope>NUCLEOTIDE SEQUENCE [LARGE SCALE GENOMIC DNA]</scope>
    <source>
        <strain evidence="1">05x7-T-G4-1.051#20</strain>
    </source>
</reference>